<evidence type="ECO:0000259" key="3">
    <source>
        <dbReference type="PROSITE" id="PS50158"/>
    </source>
</evidence>
<dbReference type="PROSITE" id="PS50158">
    <property type="entry name" value="ZF_CCHC"/>
    <property type="match status" value="1"/>
</dbReference>
<dbReference type="Proteomes" id="UP000595140">
    <property type="component" value="Unassembled WGS sequence"/>
</dbReference>
<keyword evidence="1" id="KW-0479">Metal-binding</keyword>
<name>A0A484LF09_9ASTE</name>
<dbReference type="InterPro" id="IPR036875">
    <property type="entry name" value="Znf_CCHC_sf"/>
</dbReference>
<dbReference type="OrthoDB" id="1726548at2759"/>
<accession>A0A484LF09</accession>
<keyword evidence="5" id="KW-1185">Reference proteome</keyword>
<keyword evidence="1" id="KW-0862">Zinc</keyword>
<proteinExistence type="predicted"/>
<dbReference type="GO" id="GO:0003676">
    <property type="term" value="F:nucleic acid binding"/>
    <property type="evidence" value="ECO:0007669"/>
    <property type="project" value="InterPro"/>
</dbReference>
<feature type="domain" description="CCHC-type" evidence="3">
    <location>
        <begin position="79"/>
        <end position="95"/>
    </location>
</feature>
<dbReference type="EMBL" id="OOIL02001438">
    <property type="protein sequence ID" value="VFQ75145.1"/>
    <property type="molecule type" value="Genomic_DNA"/>
</dbReference>
<dbReference type="GO" id="GO:0008270">
    <property type="term" value="F:zinc ion binding"/>
    <property type="evidence" value="ECO:0007669"/>
    <property type="project" value="UniProtKB-KW"/>
</dbReference>
<reference evidence="4 5" key="1">
    <citation type="submission" date="2018-04" db="EMBL/GenBank/DDBJ databases">
        <authorList>
            <person name="Vogel A."/>
        </authorList>
    </citation>
    <scope>NUCLEOTIDE SEQUENCE [LARGE SCALE GENOMIC DNA]</scope>
</reference>
<evidence type="ECO:0000256" key="2">
    <source>
        <dbReference type="SAM" id="MobiDB-lite"/>
    </source>
</evidence>
<protein>
    <recommendedName>
        <fullName evidence="3">CCHC-type domain-containing protein</fullName>
    </recommendedName>
</protein>
<feature type="region of interest" description="Disordered" evidence="2">
    <location>
        <begin position="42"/>
        <end position="71"/>
    </location>
</feature>
<dbReference type="InterPro" id="IPR001878">
    <property type="entry name" value="Znf_CCHC"/>
</dbReference>
<dbReference type="Gene3D" id="4.10.60.10">
    <property type="entry name" value="Zinc finger, CCHC-type"/>
    <property type="match status" value="1"/>
</dbReference>
<dbReference type="SUPFAM" id="SSF57756">
    <property type="entry name" value="Retrovirus zinc finger-like domains"/>
    <property type="match status" value="1"/>
</dbReference>
<sequence>MTWEGIGVKNFVKIVEGDIQGKLLFTKSDGKEKVKEHKIEHCGCGSSNQEDFGRGQGRGQGSGKSRDGGQFQREKSHIKCFKCIQLGHFLNECPKWDQKEHIANLIEDDDETTLL</sequence>
<evidence type="ECO:0000256" key="1">
    <source>
        <dbReference type="PROSITE-ProRule" id="PRU00047"/>
    </source>
</evidence>
<evidence type="ECO:0000313" key="4">
    <source>
        <dbReference type="EMBL" id="VFQ75145.1"/>
    </source>
</evidence>
<dbReference type="SMART" id="SM00343">
    <property type="entry name" value="ZnF_C2HC"/>
    <property type="match status" value="1"/>
</dbReference>
<dbReference type="Pfam" id="PF00098">
    <property type="entry name" value="zf-CCHC"/>
    <property type="match status" value="1"/>
</dbReference>
<evidence type="ECO:0000313" key="5">
    <source>
        <dbReference type="Proteomes" id="UP000595140"/>
    </source>
</evidence>
<dbReference type="AlphaFoldDB" id="A0A484LF09"/>
<keyword evidence="1" id="KW-0863">Zinc-finger</keyword>
<gene>
    <name evidence="4" type="ORF">CCAM_LOCUS16921</name>
</gene>
<organism evidence="4 5">
    <name type="scientific">Cuscuta campestris</name>
    <dbReference type="NCBI Taxonomy" id="132261"/>
    <lineage>
        <taxon>Eukaryota</taxon>
        <taxon>Viridiplantae</taxon>
        <taxon>Streptophyta</taxon>
        <taxon>Embryophyta</taxon>
        <taxon>Tracheophyta</taxon>
        <taxon>Spermatophyta</taxon>
        <taxon>Magnoliopsida</taxon>
        <taxon>eudicotyledons</taxon>
        <taxon>Gunneridae</taxon>
        <taxon>Pentapetalae</taxon>
        <taxon>asterids</taxon>
        <taxon>lamiids</taxon>
        <taxon>Solanales</taxon>
        <taxon>Convolvulaceae</taxon>
        <taxon>Cuscuteae</taxon>
        <taxon>Cuscuta</taxon>
        <taxon>Cuscuta subgen. Grammica</taxon>
        <taxon>Cuscuta sect. Cleistogrammica</taxon>
    </lineage>
</organism>